<dbReference type="InterPro" id="IPR014757">
    <property type="entry name" value="Tscrpt_reg_IclR_C"/>
</dbReference>
<dbReference type="InterPro" id="IPR036388">
    <property type="entry name" value="WH-like_DNA-bd_sf"/>
</dbReference>
<keyword evidence="1" id="KW-0805">Transcription regulation</keyword>
<dbReference type="EMBL" id="CP048000">
    <property type="protein sequence ID" value="QHQ59636.1"/>
    <property type="molecule type" value="Genomic_DNA"/>
</dbReference>
<proteinExistence type="predicted"/>
<dbReference type="InterPro" id="IPR029016">
    <property type="entry name" value="GAF-like_dom_sf"/>
</dbReference>
<evidence type="ECO:0000256" key="1">
    <source>
        <dbReference type="ARBA" id="ARBA00023015"/>
    </source>
</evidence>
<reference evidence="6 7" key="1">
    <citation type="submission" date="2020-01" db="EMBL/GenBank/DDBJ databases">
        <title>Genome analysis of Anaerocolumna sp. CBA3638.</title>
        <authorList>
            <person name="Kim J."/>
            <person name="Roh S.W."/>
        </authorList>
    </citation>
    <scope>NUCLEOTIDE SEQUENCE [LARGE SCALE GENOMIC DNA]</scope>
    <source>
        <strain evidence="6 7">CBA3638</strain>
    </source>
</reference>
<dbReference type="PROSITE" id="PS51078">
    <property type="entry name" value="ICLR_ED"/>
    <property type="match status" value="1"/>
</dbReference>
<evidence type="ECO:0000256" key="3">
    <source>
        <dbReference type="ARBA" id="ARBA00023163"/>
    </source>
</evidence>
<name>A0A6P1TI83_9FIRM</name>
<dbReference type="PANTHER" id="PTHR30136">
    <property type="entry name" value="HELIX-TURN-HELIX TRANSCRIPTIONAL REGULATOR, ICLR FAMILY"/>
    <property type="match status" value="1"/>
</dbReference>
<dbReference type="Pfam" id="PF09339">
    <property type="entry name" value="HTH_IclR"/>
    <property type="match status" value="1"/>
</dbReference>
<keyword evidence="2" id="KW-0238">DNA-binding</keyword>
<dbReference type="RefSeq" id="WP_161836400.1">
    <property type="nucleotide sequence ID" value="NZ_CP048000.1"/>
</dbReference>
<dbReference type="Gene3D" id="1.10.10.10">
    <property type="entry name" value="Winged helix-like DNA-binding domain superfamily/Winged helix DNA-binding domain"/>
    <property type="match status" value="1"/>
</dbReference>
<dbReference type="PROSITE" id="PS51077">
    <property type="entry name" value="HTH_ICLR"/>
    <property type="match status" value="1"/>
</dbReference>
<feature type="domain" description="IclR-ED" evidence="5">
    <location>
        <begin position="75"/>
        <end position="259"/>
    </location>
</feature>
<evidence type="ECO:0000256" key="2">
    <source>
        <dbReference type="ARBA" id="ARBA00023125"/>
    </source>
</evidence>
<evidence type="ECO:0000313" key="7">
    <source>
        <dbReference type="Proteomes" id="UP000464314"/>
    </source>
</evidence>
<dbReference type="GO" id="GO:0003677">
    <property type="term" value="F:DNA binding"/>
    <property type="evidence" value="ECO:0007669"/>
    <property type="project" value="UniProtKB-KW"/>
</dbReference>
<dbReference type="Gene3D" id="3.30.450.40">
    <property type="match status" value="1"/>
</dbReference>
<dbReference type="Proteomes" id="UP000464314">
    <property type="component" value="Chromosome"/>
</dbReference>
<dbReference type="PANTHER" id="PTHR30136:SF35">
    <property type="entry name" value="HTH-TYPE TRANSCRIPTIONAL REGULATOR RV1719"/>
    <property type="match status" value="1"/>
</dbReference>
<dbReference type="GO" id="GO:0003700">
    <property type="term" value="F:DNA-binding transcription factor activity"/>
    <property type="evidence" value="ECO:0007669"/>
    <property type="project" value="TreeGrafter"/>
</dbReference>
<evidence type="ECO:0000313" key="6">
    <source>
        <dbReference type="EMBL" id="QHQ59636.1"/>
    </source>
</evidence>
<dbReference type="SUPFAM" id="SSF46785">
    <property type="entry name" value="Winged helix' DNA-binding domain"/>
    <property type="match status" value="1"/>
</dbReference>
<evidence type="ECO:0000259" key="5">
    <source>
        <dbReference type="PROSITE" id="PS51078"/>
    </source>
</evidence>
<dbReference type="SMART" id="SM00346">
    <property type="entry name" value="HTH_ICLR"/>
    <property type="match status" value="1"/>
</dbReference>
<dbReference type="InterPro" id="IPR050707">
    <property type="entry name" value="HTH_MetabolicPath_Reg"/>
</dbReference>
<dbReference type="Pfam" id="PF01614">
    <property type="entry name" value="IclR_C"/>
    <property type="match status" value="1"/>
</dbReference>
<evidence type="ECO:0000259" key="4">
    <source>
        <dbReference type="PROSITE" id="PS51077"/>
    </source>
</evidence>
<dbReference type="InterPro" id="IPR005471">
    <property type="entry name" value="Tscrpt_reg_IclR_N"/>
</dbReference>
<feature type="domain" description="HTH iclR-type" evidence="4">
    <location>
        <begin position="12"/>
        <end position="74"/>
    </location>
</feature>
<protein>
    <submittedName>
        <fullName evidence="6">Helix-turn-helix domain-containing protein</fullName>
    </submittedName>
</protein>
<dbReference type="GO" id="GO:0045892">
    <property type="term" value="P:negative regulation of DNA-templated transcription"/>
    <property type="evidence" value="ECO:0007669"/>
    <property type="project" value="TreeGrafter"/>
</dbReference>
<dbReference type="InterPro" id="IPR036390">
    <property type="entry name" value="WH_DNA-bd_sf"/>
</dbReference>
<accession>A0A6P1TI83</accession>
<keyword evidence="3" id="KW-0804">Transcription</keyword>
<organism evidence="6 7">
    <name type="scientific">Anaerocolumna sedimenticola</name>
    <dbReference type="NCBI Taxonomy" id="2696063"/>
    <lineage>
        <taxon>Bacteria</taxon>
        <taxon>Bacillati</taxon>
        <taxon>Bacillota</taxon>
        <taxon>Clostridia</taxon>
        <taxon>Lachnospirales</taxon>
        <taxon>Lachnospiraceae</taxon>
        <taxon>Anaerocolumna</taxon>
    </lineage>
</organism>
<keyword evidence="7" id="KW-1185">Reference proteome</keyword>
<dbReference type="SUPFAM" id="SSF55781">
    <property type="entry name" value="GAF domain-like"/>
    <property type="match status" value="1"/>
</dbReference>
<dbReference type="AlphaFoldDB" id="A0A6P1TI83"/>
<sequence length="264" mass="29631">METKNSSGTKANQSSEKMLVILEYLANQREPVRLLDISKELGVNVSTVLRFVTALVNKGYAAQDEETSRYYLTYKICALANRVSVKIDIRTIAKPYMEELSKIFGESVCLAVEDNEMVVYIEVVEGSGQILRITQRIGNVAPMHCTGIGKLLLMNYSEAELDHLIQVKGLTRFTDHTLTSKWQLKEEIESIRQRGYAYDDEECERGARCVAAPVYDTSGKVIAGISITGPANRLTDTFIKPRIPSLLQMVESISRKMGYKVFES</sequence>
<gene>
    <name evidence="6" type="ORF">Ana3638_01515</name>
</gene>
<dbReference type="KEGG" id="anr:Ana3638_01515"/>